<evidence type="ECO:0000313" key="2">
    <source>
        <dbReference type="EMBL" id="PZW24901.1"/>
    </source>
</evidence>
<keyword evidence="3" id="KW-1185">Reference proteome</keyword>
<organism evidence="2 3">
    <name type="scientific">Thermosporothrix hazakensis</name>
    <dbReference type="NCBI Taxonomy" id="644383"/>
    <lineage>
        <taxon>Bacteria</taxon>
        <taxon>Bacillati</taxon>
        <taxon>Chloroflexota</taxon>
        <taxon>Ktedonobacteria</taxon>
        <taxon>Ktedonobacterales</taxon>
        <taxon>Thermosporotrichaceae</taxon>
        <taxon>Thermosporothrix</taxon>
    </lineage>
</organism>
<dbReference type="InterPro" id="IPR050228">
    <property type="entry name" value="Carboxylesterase_BioH"/>
</dbReference>
<dbReference type="RefSeq" id="WP_111324829.1">
    <property type="nucleotide sequence ID" value="NZ_BIFX01000001.1"/>
</dbReference>
<proteinExistence type="predicted"/>
<dbReference type="OrthoDB" id="9805423at2"/>
<reference evidence="2 3" key="1">
    <citation type="submission" date="2018-06" db="EMBL/GenBank/DDBJ databases">
        <title>Genomic Encyclopedia of Archaeal and Bacterial Type Strains, Phase II (KMG-II): from individual species to whole genera.</title>
        <authorList>
            <person name="Goeker M."/>
        </authorList>
    </citation>
    <scope>NUCLEOTIDE SEQUENCE [LARGE SCALE GENOMIC DNA]</scope>
    <source>
        <strain evidence="2 3">ATCC BAA-1881</strain>
    </source>
</reference>
<accession>A0A326U1R2</accession>
<evidence type="ECO:0000259" key="1">
    <source>
        <dbReference type="Pfam" id="PF00561"/>
    </source>
</evidence>
<name>A0A326U1R2_THEHA</name>
<dbReference type="PANTHER" id="PTHR43194">
    <property type="entry name" value="HYDROLASE ALPHA/BETA FOLD FAMILY"/>
    <property type="match status" value="1"/>
</dbReference>
<dbReference type="Proteomes" id="UP000248806">
    <property type="component" value="Unassembled WGS sequence"/>
</dbReference>
<dbReference type="PRINTS" id="PR00111">
    <property type="entry name" value="ABHYDROLASE"/>
</dbReference>
<comment type="caution">
    <text evidence="2">The sequence shown here is derived from an EMBL/GenBank/DDBJ whole genome shotgun (WGS) entry which is preliminary data.</text>
</comment>
<evidence type="ECO:0000313" key="3">
    <source>
        <dbReference type="Proteomes" id="UP000248806"/>
    </source>
</evidence>
<protein>
    <submittedName>
        <fullName evidence="2">Pimeloyl-ACP methyl ester carboxylesterase</fullName>
    </submittedName>
</protein>
<dbReference type="EMBL" id="QKUF01000020">
    <property type="protein sequence ID" value="PZW24901.1"/>
    <property type="molecule type" value="Genomic_DNA"/>
</dbReference>
<dbReference type="InterPro" id="IPR000073">
    <property type="entry name" value="AB_hydrolase_1"/>
</dbReference>
<feature type="domain" description="AB hydrolase-1" evidence="1">
    <location>
        <begin position="27"/>
        <end position="250"/>
    </location>
</feature>
<dbReference type="Pfam" id="PF00561">
    <property type="entry name" value="Abhydrolase_1"/>
    <property type="match status" value="1"/>
</dbReference>
<dbReference type="PANTHER" id="PTHR43194:SF2">
    <property type="entry name" value="PEROXISOMAL MEMBRANE PROTEIN LPX1"/>
    <property type="match status" value="1"/>
</dbReference>
<dbReference type="Gene3D" id="3.40.50.1820">
    <property type="entry name" value="alpha/beta hydrolase"/>
    <property type="match status" value="1"/>
</dbReference>
<sequence>MDQTKRLFLQVDDVRLCCMDFGGDGLPVFLLHGLAGRGSEWRTTARWLTQQHFHPFALDQRGHGMSSKRLPDFSRAAYVRDAVRVIERLELAPVVLIGQSMGALNALLTAAQRPDLVRALVVVEAQLDPQPGTPQQIQRDLSSWPVPFQTLADAREFFGGETLAARTWIEILEEHEEGYWPQFVVDDMVRSISDVATTSYRDEWQRLQCPTLVVHGEKSHISRDAMEEMARLIPTGCFVEIADAGHDVHLHQPERWHEALERFFKEIQLL</sequence>
<dbReference type="SUPFAM" id="SSF53474">
    <property type="entry name" value="alpha/beta-Hydrolases"/>
    <property type="match status" value="1"/>
</dbReference>
<dbReference type="AlphaFoldDB" id="A0A326U1R2"/>
<dbReference type="InterPro" id="IPR029058">
    <property type="entry name" value="AB_hydrolase_fold"/>
</dbReference>
<gene>
    <name evidence="2" type="ORF">EI42_04509</name>
</gene>